<evidence type="ECO:0000313" key="1">
    <source>
        <dbReference type="EMBL" id="GAA5484639.1"/>
    </source>
</evidence>
<proteinExistence type="predicted"/>
<evidence type="ECO:0000313" key="2">
    <source>
        <dbReference type="Proteomes" id="UP001476282"/>
    </source>
</evidence>
<name>A0ABP9UZ36_9BACT</name>
<accession>A0ABP9UZ36</accession>
<protein>
    <submittedName>
        <fullName evidence="1">Uncharacterized protein</fullName>
    </submittedName>
</protein>
<comment type="caution">
    <text evidence="1">The sequence shown here is derived from an EMBL/GenBank/DDBJ whole genome shotgun (WGS) entry which is preliminary data.</text>
</comment>
<dbReference type="EMBL" id="BAABRI010000030">
    <property type="protein sequence ID" value="GAA5484639.1"/>
    <property type="molecule type" value="Genomic_DNA"/>
</dbReference>
<dbReference type="Proteomes" id="UP001476282">
    <property type="component" value="Unassembled WGS sequence"/>
</dbReference>
<keyword evidence="2" id="KW-1185">Reference proteome</keyword>
<organism evidence="1 2">
    <name type="scientific">Haloferula sargassicola</name>
    <dbReference type="NCBI Taxonomy" id="490096"/>
    <lineage>
        <taxon>Bacteria</taxon>
        <taxon>Pseudomonadati</taxon>
        <taxon>Verrucomicrobiota</taxon>
        <taxon>Verrucomicrobiia</taxon>
        <taxon>Verrucomicrobiales</taxon>
        <taxon>Verrucomicrobiaceae</taxon>
        <taxon>Haloferula</taxon>
    </lineage>
</organism>
<reference evidence="1 2" key="1">
    <citation type="submission" date="2024-02" db="EMBL/GenBank/DDBJ databases">
        <title>Haloferula sargassicola NBRC 104335.</title>
        <authorList>
            <person name="Ichikawa N."/>
            <person name="Katano-Makiyama Y."/>
            <person name="Hidaka K."/>
        </authorList>
    </citation>
    <scope>NUCLEOTIDE SEQUENCE [LARGE SCALE GENOMIC DNA]</scope>
    <source>
        <strain evidence="1 2">NBRC 104335</strain>
    </source>
</reference>
<gene>
    <name evidence="1" type="ORF">Hsar01_03885</name>
</gene>
<sequence>MQRLRSILASGEESYPDAVKAVDELSREDIPTALDSISSTAGIRGLQWPEKNILNKLVNRWYEEDSEAALAWIQSLDHPGNRQFFLEQIASSMAIADVSKAVEFMETHFDASSSPVDFPNNLFDLAAKVNPDLLVRACALSIRKGSSGSAMLVQFPIDFDFAGCLGGFEDLAKRMQPGESISNMPSNLLSSWAKADPQAAYEWTTSIRKEEWASRLPFHFGVNDFFEGYAEASSPETYGNFVAEVLEIHQADPETLTDSWYALAAKSDTATIDSFLNAASREVPEASVIKSILSKSFACSGGSYDSLRSELFSRLSPEVRMEFLQESIALGNDNPGPFNDLARSMISLGYSEEELKSLLKQP</sequence>